<evidence type="ECO:0000256" key="3">
    <source>
        <dbReference type="ARBA" id="ARBA00022679"/>
    </source>
</evidence>
<feature type="signal peptide" evidence="5">
    <location>
        <begin position="1"/>
        <end position="16"/>
    </location>
</feature>
<gene>
    <name evidence="6" type="ORF">OFUS_LOCUS10600</name>
</gene>
<keyword evidence="5" id="KW-0812">Transmembrane</keyword>
<dbReference type="Gene3D" id="3.40.50.2000">
    <property type="entry name" value="Glycogen Phosphorylase B"/>
    <property type="match status" value="1"/>
</dbReference>
<proteinExistence type="inferred from homology"/>
<dbReference type="GO" id="GO:0016020">
    <property type="term" value="C:membrane"/>
    <property type="evidence" value="ECO:0007669"/>
    <property type="project" value="UniProtKB-SubCell"/>
</dbReference>
<dbReference type="EMBL" id="CAIIXF020000005">
    <property type="protein sequence ID" value="CAH1784403.1"/>
    <property type="molecule type" value="Genomic_DNA"/>
</dbReference>
<dbReference type="PROSITE" id="PS00375">
    <property type="entry name" value="UDPGT"/>
    <property type="match status" value="1"/>
</dbReference>
<comment type="similarity">
    <text evidence="1 4">Belongs to the UDP-glycosyltransferase family.</text>
</comment>
<name>A0A8J1T5N2_OWEFU</name>
<reference evidence="6" key="1">
    <citation type="submission" date="2022-03" db="EMBL/GenBank/DDBJ databases">
        <authorList>
            <person name="Martin C."/>
        </authorList>
    </citation>
    <scope>NUCLEOTIDE SEQUENCE</scope>
</reference>
<evidence type="ECO:0000256" key="5">
    <source>
        <dbReference type="RuleBase" id="RU362059"/>
    </source>
</evidence>
<dbReference type="FunFam" id="3.40.50.2000:FF:000021">
    <property type="entry name" value="UDP-glucuronosyltransferase"/>
    <property type="match status" value="1"/>
</dbReference>
<evidence type="ECO:0000256" key="1">
    <source>
        <dbReference type="ARBA" id="ARBA00009995"/>
    </source>
</evidence>
<dbReference type="InterPro" id="IPR002213">
    <property type="entry name" value="UDP_glucos_trans"/>
</dbReference>
<sequence>MRLVLIVILCLVPAESGKIAVFPYGQGFNSRLMNMEKIIGMLADDGHSVTMIISSVYDETTRPLHNTAKVMKYPAPVNTLLITDKEFLDQINKASSELEMPQIFIKTQVNFCESLLKNGLMEKLKMENFELLILDYADYCSRFLNDYLDIPTIVYSNFGPISEGEIGFPSTTSYIPTFMVGFQDTMTFWERLQNLLSYSAYEFIGRELFMKEFRKLRQKYDYNRTLSLWDSHKRAALYMSHANHALDFPRPLMPNHIYVGGMFFSPKKYIKPSLQKIIYDSAPHGVILMSFGTLLSHMAIEKAEIFAKVFAQLPHTVIWKYEGITPENLANNTILMKWLPQNDILGNTRTKLFISHCGISSLYEAVNHAVPTLGIPFMFDQDTNAAKIITRYNIGLVVKFKTITEESIYNAIKAMLENKVYKDNAVELSKMAKDTPVTPKATFLYWVNFVLRHKGPGHLRSKPAYEMSWIQYFSLDVIAFVLTVCLIICTIVAFILRCICKCICRSKTKLKKH</sequence>
<feature type="transmembrane region" description="Helical" evidence="5">
    <location>
        <begin position="477"/>
        <end position="500"/>
    </location>
</feature>
<dbReference type="OrthoDB" id="5835829at2759"/>
<evidence type="ECO:0000313" key="6">
    <source>
        <dbReference type="EMBL" id="CAH1784403.1"/>
    </source>
</evidence>
<keyword evidence="2 4" id="KW-0328">Glycosyltransferase</keyword>
<dbReference type="AlphaFoldDB" id="A0A8J1T5N2"/>
<organism evidence="6 7">
    <name type="scientific">Owenia fusiformis</name>
    <name type="common">Polychaete worm</name>
    <dbReference type="NCBI Taxonomy" id="6347"/>
    <lineage>
        <taxon>Eukaryota</taxon>
        <taxon>Metazoa</taxon>
        <taxon>Spiralia</taxon>
        <taxon>Lophotrochozoa</taxon>
        <taxon>Annelida</taxon>
        <taxon>Polychaeta</taxon>
        <taxon>Sedentaria</taxon>
        <taxon>Canalipalpata</taxon>
        <taxon>Sabellida</taxon>
        <taxon>Oweniida</taxon>
        <taxon>Oweniidae</taxon>
        <taxon>Owenia</taxon>
    </lineage>
</organism>
<comment type="catalytic activity">
    <reaction evidence="5">
        <text>glucuronate acceptor + UDP-alpha-D-glucuronate = acceptor beta-D-glucuronoside + UDP + H(+)</text>
        <dbReference type="Rhea" id="RHEA:21032"/>
        <dbReference type="ChEBI" id="CHEBI:15378"/>
        <dbReference type="ChEBI" id="CHEBI:58052"/>
        <dbReference type="ChEBI" id="CHEBI:58223"/>
        <dbReference type="ChEBI" id="CHEBI:132367"/>
        <dbReference type="ChEBI" id="CHEBI:132368"/>
        <dbReference type="EC" id="2.4.1.17"/>
    </reaction>
</comment>
<accession>A0A8J1T5N2</accession>
<dbReference type="InterPro" id="IPR050271">
    <property type="entry name" value="UDP-glycosyltransferase"/>
</dbReference>
<dbReference type="SUPFAM" id="SSF53756">
    <property type="entry name" value="UDP-Glycosyltransferase/glycogen phosphorylase"/>
    <property type="match status" value="1"/>
</dbReference>
<dbReference type="EC" id="2.4.1.17" evidence="5"/>
<dbReference type="PANTHER" id="PTHR48043:SF145">
    <property type="entry name" value="FI06409P-RELATED"/>
    <property type="match status" value="1"/>
</dbReference>
<evidence type="ECO:0000256" key="2">
    <source>
        <dbReference type="ARBA" id="ARBA00022676"/>
    </source>
</evidence>
<comment type="subcellular location">
    <subcellularLocation>
        <location evidence="5">Membrane</location>
        <topology evidence="5">Single-pass membrane protein</topology>
    </subcellularLocation>
</comment>
<dbReference type="InterPro" id="IPR035595">
    <property type="entry name" value="UDP_glycos_trans_CS"/>
</dbReference>
<dbReference type="GO" id="GO:0015020">
    <property type="term" value="F:glucuronosyltransferase activity"/>
    <property type="evidence" value="ECO:0007669"/>
    <property type="project" value="UniProtKB-EC"/>
</dbReference>
<dbReference type="Proteomes" id="UP000749559">
    <property type="component" value="Unassembled WGS sequence"/>
</dbReference>
<feature type="chain" id="PRO_5042621037" description="UDP-glucuronosyltransferase" evidence="5">
    <location>
        <begin position="17"/>
        <end position="513"/>
    </location>
</feature>
<evidence type="ECO:0000313" key="7">
    <source>
        <dbReference type="Proteomes" id="UP000749559"/>
    </source>
</evidence>
<comment type="caution">
    <text evidence="6">The sequence shown here is derived from an EMBL/GenBank/DDBJ whole genome shotgun (WGS) entry which is preliminary data.</text>
</comment>
<keyword evidence="5" id="KW-0472">Membrane</keyword>
<dbReference type="Pfam" id="PF00201">
    <property type="entry name" value="UDPGT"/>
    <property type="match status" value="1"/>
</dbReference>
<evidence type="ECO:0000256" key="4">
    <source>
        <dbReference type="RuleBase" id="RU003718"/>
    </source>
</evidence>
<keyword evidence="5" id="KW-1133">Transmembrane helix</keyword>
<keyword evidence="5" id="KW-0732">Signal</keyword>
<keyword evidence="3 4" id="KW-0808">Transferase</keyword>
<dbReference type="PANTHER" id="PTHR48043">
    <property type="entry name" value="EG:EG0003.4 PROTEIN-RELATED"/>
    <property type="match status" value="1"/>
</dbReference>
<dbReference type="CDD" id="cd03784">
    <property type="entry name" value="GT1_Gtf-like"/>
    <property type="match status" value="1"/>
</dbReference>
<protein>
    <recommendedName>
        <fullName evidence="5">UDP-glucuronosyltransferase</fullName>
        <ecNumber evidence="5">2.4.1.17</ecNumber>
    </recommendedName>
</protein>
<keyword evidence="7" id="KW-1185">Reference proteome</keyword>